<name>A0A0B0PGA9_GOSAR</name>
<reference evidence="2" key="1">
    <citation type="submission" date="2014-09" db="EMBL/GenBank/DDBJ databases">
        <authorList>
            <person name="Mudge J."/>
            <person name="Ramaraj T."/>
            <person name="Lindquist I.E."/>
            <person name="Bharti A.K."/>
            <person name="Sundararajan A."/>
            <person name="Cameron C.T."/>
            <person name="Woodward J.E."/>
            <person name="May G.D."/>
            <person name="Brubaker C."/>
            <person name="Broadhvest J."/>
            <person name="Wilkins T.A."/>
        </authorList>
    </citation>
    <scope>NUCLEOTIDE SEQUENCE</scope>
    <source>
        <strain evidence="2">cv. AKA8401</strain>
    </source>
</reference>
<gene>
    <name evidence="1" type="ORF">F383_32218</name>
</gene>
<sequence>MVPMPLTYSRSRVGESLNTQCGCQGIPFNYLNFEG</sequence>
<proteinExistence type="predicted"/>
<keyword evidence="2" id="KW-1185">Reference proteome</keyword>
<evidence type="ECO:0000313" key="2">
    <source>
        <dbReference type="Proteomes" id="UP000032142"/>
    </source>
</evidence>
<accession>A0A0B0PGA9</accession>
<protein>
    <submittedName>
        <fullName evidence="1">Uncharacterized protein</fullName>
    </submittedName>
</protein>
<dbReference type="EMBL" id="KN432620">
    <property type="protein sequence ID" value="KHG25488.1"/>
    <property type="molecule type" value="Genomic_DNA"/>
</dbReference>
<dbReference type="Proteomes" id="UP000032142">
    <property type="component" value="Unassembled WGS sequence"/>
</dbReference>
<evidence type="ECO:0000313" key="1">
    <source>
        <dbReference type="EMBL" id="KHG25488.1"/>
    </source>
</evidence>
<organism evidence="1 2">
    <name type="scientific">Gossypium arboreum</name>
    <name type="common">Tree cotton</name>
    <name type="synonym">Gossypium nanking</name>
    <dbReference type="NCBI Taxonomy" id="29729"/>
    <lineage>
        <taxon>Eukaryota</taxon>
        <taxon>Viridiplantae</taxon>
        <taxon>Streptophyta</taxon>
        <taxon>Embryophyta</taxon>
        <taxon>Tracheophyta</taxon>
        <taxon>Spermatophyta</taxon>
        <taxon>Magnoliopsida</taxon>
        <taxon>eudicotyledons</taxon>
        <taxon>Gunneridae</taxon>
        <taxon>Pentapetalae</taxon>
        <taxon>rosids</taxon>
        <taxon>malvids</taxon>
        <taxon>Malvales</taxon>
        <taxon>Malvaceae</taxon>
        <taxon>Malvoideae</taxon>
        <taxon>Gossypium</taxon>
    </lineage>
</organism>
<dbReference type="AlphaFoldDB" id="A0A0B0PGA9"/>